<dbReference type="Proteomes" id="UP001055811">
    <property type="component" value="Linkage Group LG02"/>
</dbReference>
<dbReference type="EMBL" id="CM042010">
    <property type="protein sequence ID" value="KAI3778587.1"/>
    <property type="molecule type" value="Genomic_DNA"/>
</dbReference>
<gene>
    <name evidence="1" type="ORF">L2E82_07966</name>
</gene>
<organism evidence="1 2">
    <name type="scientific">Cichorium intybus</name>
    <name type="common">Chicory</name>
    <dbReference type="NCBI Taxonomy" id="13427"/>
    <lineage>
        <taxon>Eukaryota</taxon>
        <taxon>Viridiplantae</taxon>
        <taxon>Streptophyta</taxon>
        <taxon>Embryophyta</taxon>
        <taxon>Tracheophyta</taxon>
        <taxon>Spermatophyta</taxon>
        <taxon>Magnoliopsida</taxon>
        <taxon>eudicotyledons</taxon>
        <taxon>Gunneridae</taxon>
        <taxon>Pentapetalae</taxon>
        <taxon>asterids</taxon>
        <taxon>campanulids</taxon>
        <taxon>Asterales</taxon>
        <taxon>Asteraceae</taxon>
        <taxon>Cichorioideae</taxon>
        <taxon>Cichorieae</taxon>
        <taxon>Cichoriinae</taxon>
        <taxon>Cichorium</taxon>
    </lineage>
</organism>
<comment type="caution">
    <text evidence="1">The sequence shown here is derived from an EMBL/GenBank/DDBJ whole genome shotgun (WGS) entry which is preliminary data.</text>
</comment>
<protein>
    <submittedName>
        <fullName evidence="1">Uncharacterized protein</fullName>
    </submittedName>
</protein>
<proteinExistence type="predicted"/>
<reference evidence="2" key="1">
    <citation type="journal article" date="2022" name="Mol. Ecol. Resour.">
        <title>The genomes of chicory, endive, great burdock and yacon provide insights into Asteraceae palaeo-polyploidization history and plant inulin production.</title>
        <authorList>
            <person name="Fan W."/>
            <person name="Wang S."/>
            <person name="Wang H."/>
            <person name="Wang A."/>
            <person name="Jiang F."/>
            <person name="Liu H."/>
            <person name="Zhao H."/>
            <person name="Xu D."/>
            <person name="Zhang Y."/>
        </authorList>
    </citation>
    <scope>NUCLEOTIDE SEQUENCE [LARGE SCALE GENOMIC DNA]</scope>
    <source>
        <strain evidence="2">cv. Punajuju</strain>
    </source>
</reference>
<accession>A0ACB9G744</accession>
<sequence>MRAPWISSFFFALFLIFSSIATQPDYFPTANLSTTLTNDESSIPSTNSTDGSSIRIILQNEANEPYIQNFKCGFFCNGTCTSYLFVILVNLVGPGFGPYLSNSAVVWSANRDYPVREGALLNLTAAGELILQDVDKSIIVWTSNTTRKHVAAMNLTSDGDLVLSDGDNQIVWQSFDHPTDCLVVGQKLHKGQKLITSVTLTNSTAQKEISSLQLTDKGLFAYVESNPPQIYWRYLVKDLHINPPGGAEFVSDYLVLYANRLCIYPTAADLVLACLGLVDPAPIFTAQYLKLMPDGHLKVFGWDESGKWRVNDVVMGDHGECSYPLACGRNAICSGNQQCSCPGTDSFREVDGFQPKKGCFPVTPLTCNATQHQSFIEIKSVTYVTYSADMKNVDLKTCKQACLNNCSCKAAIFKYYGSNSSNGSCDLPSELFTMNVGVCPSNNVSAFIKVQNVTSTPSSISTSPSPLPEKKNHVATILGSVIGSFVLLLVVVVGFTKFIIQKRKMDSEMEEEYLDQVPGMPTRFSYEDLKIATGDFTKKLGEGGFGSVFEGTLEDGSRIAVKCLQGLVHVKKSFMAEVESIGSIHHVNLVRLRGFSAWKSERLLVYDFMSNGSLDQWIYFGNRTHLLGWECRKKIILDIAKGLAYLHEDCSQKIIHLDIKPQNILLDEDFHAKVSDFGLSKLVDRNQSRQVMTTMRGTPGYMAPEWLSSIITEKMDVYSFGIVLLEILCGRKNVDRSQPEESWHLLRVFQSCWEQGTLLSIVDKYSEDMQVHGTEVMEMMKVAAWCLQTDYMKRPSMSTVMKVLEGVINVESNLDYNFLDPRMQKTIIEHEKSSKPMFPVSLLRIFMFGHYLAH</sequence>
<evidence type="ECO:0000313" key="1">
    <source>
        <dbReference type="EMBL" id="KAI3778587.1"/>
    </source>
</evidence>
<reference evidence="1 2" key="2">
    <citation type="journal article" date="2022" name="Mol. Ecol. Resour.">
        <title>The genomes of chicory, endive, great burdock and yacon provide insights into Asteraceae paleo-polyploidization history and plant inulin production.</title>
        <authorList>
            <person name="Fan W."/>
            <person name="Wang S."/>
            <person name="Wang H."/>
            <person name="Wang A."/>
            <person name="Jiang F."/>
            <person name="Liu H."/>
            <person name="Zhao H."/>
            <person name="Xu D."/>
            <person name="Zhang Y."/>
        </authorList>
    </citation>
    <scope>NUCLEOTIDE SEQUENCE [LARGE SCALE GENOMIC DNA]</scope>
    <source>
        <strain evidence="2">cv. Punajuju</strain>
        <tissue evidence="1">Leaves</tissue>
    </source>
</reference>
<keyword evidence="2" id="KW-1185">Reference proteome</keyword>
<evidence type="ECO:0000313" key="2">
    <source>
        <dbReference type="Proteomes" id="UP001055811"/>
    </source>
</evidence>
<name>A0ACB9G744_CICIN</name>